<dbReference type="PANTHER" id="PTHR34062">
    <property type="entry name" value="OXIDOREDUCTASE 21 KDA SUBUNIT, PUTATIVE (AFU_ORTHOLOGUE AFUA_4G04750)-RELATED"/>
    <property type="match status" value="1"/>
</dbReference>
<proteinExistence type="predicted"/>
<dbReference type="AlphaFoldDB" id="A0AAV5RA27"/>
<feature type="domain" description="NADH-ubiquinone oxidoreductase 21kDa subunit C-terminal fungi" evidence="3">
    <location>
        <begin position="98"/>
        <end position="180"/>
    </location>
</feature>
<protein>
    <submittedName>
        <fullName evidence="4">Uncharacterized protein</fullName>
    </submittedName>
</protein>
<name>A0AAV5RA27_PICKL</name>
<evidence type="ECO:0000256" key="1">
    <source>
        <dbReference type="SAM" id="Phobius"/>
    </source>
</evidence>
<comment type="caution">
    <text evidence="4">The sequence shown here is derived from an EMBL/GenBank/DDBJ whole genome shotgun (WGS) entry which is preliminary data.</text>
</comment>
<dbReference type="InterPro" id="IPR053229">
    <property type="entry name" value="NADH-Q_oxidrdct_subunit"/>
</dbReference>
<evidence type="ECO:0000313" key="4">
    <source>
        <dbReference type="EMBL" id="GMM48180.1"/>
    </source>
</evidence>
<feature type="transmembrane region" description="Helical" evidence="1">
    <location>
        <begin position="59"/>
        <end position="77"/>
    </location>
</feature>
<feature type="transmembrane region" description="Helical" evidence="1">
    <location>
        <begin position="25"/>
        <end position="43"/>
    </location>
</feature>
<gene>
    <name evidence="4" type="ORF">DAPK24_047780</name>
</gene>
<sequence length="184" mass="21094">MSKYEVIDQDPLFGKVVSYFRPSDYLTWLGATIAGPLSLIALEKYEPATGRQFKMPKPMFLRAGALIGFTTGFILAYNQSTKRFWGVSENLREVKMDRLEVKTLLSKGKNPFGSDESTLTPYLQDVSARYSKNSQLLLGFLPWFNFVNHPYHGIDLNKYYEVREGEENWNLKLVPLDQIKGLPN</sequence>
<dbReference type="Proteomes" id="UP001378960">
    <property type="component" value="Unassembled WGS sequence"/>
</dbReference>
<keyword evidence="5" id="KW-1185">Reference proteome</keyword>
<evidence type="ECO:0000259" key="2">
    <source>
        <dbReference type="Pfam" id="PF10785"/>
    </source>
</evidence>
<keyword evidence="1" id="KW-1133">Transmembrane helix</keyword>
<dbReference type="Pfam" id="PF10785">
    <property type="entry name" value="NADH-u_ox-rdase"/>
    <property type="match status" value="1"/>
</dbReference>
<keyword evidence="1" id="KW-0812">Transmembrane</keyword>
<dbReference type="InterPro" id="IPR019721">
    <property type="entry name" value="NADH-UbQ_OxRdtase_su21_N"/>
</dbReference>
<organism evidence="4 5">
    <name type="scientific">Pichia kluyveri</name>
    <name type="common">Yeast</name>
    <dbReference type="NCBI Taxonomy" id="36015"/>
    <lineage>
        <taxon>Eukaryota</taxon>
        <taxon>Fungi</taxon>
        <taxon>Dikarya</taxon>
        <taxon>Ascomycota</taxon>
        <taxon>Saccharomycotina</taxon>
        <taxon>Pichiomycetes</taxon>
        <taxon>Pichiales</taxon>
        <taxon>Pichiaceae</taxon>
        <taxon>Pichia</taxon>
    </lineage>
</organism>
<feature type="domain" description="NADH-ubiquinone oxidoreductase 21kDa subunit N-terminal" evidence="2">
    <location>
        <begin position="2"/>
        <end position="89"/>
    </location>
</feature>
<dbReference type="Pfam" id="PF12853">
    <property type="entry name" value="NADH_u_ox_C"/>
    <property type="match status" value="1"/>
</dbReference>
<reference evidence="4 5" key="1">
    <citation type="journal article" date="2023" name="Elife">
        <title>Identification of key yeast species and microbe-microbe interactions impacting larval growth of Drosophila in the wild.</title>
        <authorList>
            <person name="Mure A."/>
            <person name="Sugiura Y."/>
            <person name="Maeda R."/>
            <person name="Honda K."/>
            <person name="Sakurai N."/>
            <person name="Takahashi Y."/>
            <person name="Watada M."/>
            <person name="Katoh T."/>
            <person name="Gotoh A."/>
            <person name="Gotoh Y."/>
            <person name="Taniguchi I."/>
            <person name="Nakamura K."/>
            <person name="Hayashi T."/>
            <person name="Katayama T."/>
            <person name="Uemura T."/>
            <person name="Hattori Y."/>
        </authorList>
    </citation>
    <scope>NUCLEOTIDE SEQUENCE [LARGE SCALE GENOMIC DNA]</scope>
    <source>
        <strain evidence="4 5">PK-24</strain>
    </source>
</reference>
<evidence type="ECO:0000259" key="3">
    <source>
        <dbReference type="Pfam" id="PF12853"/>
    </source>
</evidence>
<keyword evidence="1" id="KW-0472">Membrane</keyword>
<dbReference type="PANTHER" id="PTHR34062:SF1">
    <property type="entry name" value="NADH-UBIQUINONE OXIDOREDUCTASE 21KDA SUBUNIT N-TERMINAL DOMAIN-CONTAINING PROTEIN"/>
    <property type="match status" value="1"/>
</dbReference>
<dbReference type="EMBL" id="BTGB01000009">
    <property type="protein sequence ID" value="GMM48180.1"/>
    <property type="molecule type" value="Genomic_DNA"/>
</dbReference>
<accession>A0AAV5RA27</accession>
<evidence type="ECO:0000313" key="5">
    <source>
        <dbReference type="Proteomes" id="UP001378960"/>
    </source>
</evidence>
<dbReference type="InterPro" id="IPR024549">
    <property type="entry name" value="NADH-UbQ_OxRdtase_su21_C_fun"/>
</dbReference>